<gene>
    <name evidence="1" type="ORF">LTRI10_LOCUS38792</name>
</gene>
<sequence length="79" mass="9065">MAARELEDLTENRSDASFLRRKRGREVRDYQERGSSICEPWVACEVRQPVDGGDGSVRGGWDDVRSEKTERKMINGVHQ</sequence>
<reference evidence="1 2" key="1">
    <citation type="submission" date="2024-04" db="EMBL/GenBank/DDBJ databases">
        <authorList>
            <person name="Fracassetti M."/>
        </authorList>
    </citation>
    <scope>NUCLEOTIDE SEQUENCE [LARGE SCALE GENOMIC DNA]</scope>
</reference>
<evidence type="ECO:0000313" key="1">
    <source>
        <dbReference type="EMBL" id="CAL1398566.1"/>
    </source>
</evidence>
<accession>A0AAV2FJT4</accession>
<evidence type="ECO:0000313" key="2">
    <source>
        <dbReference type="Proteomes" id="UP001497516"/>
    </source>
</evidence>
<keyword evidence="2" id="KW-1185">Reference proteome</keyword>
<dbReference type="Proteomes" id="UP001497516">
    <property type="component" value="Chromosome 7"/>
</dbReference>
<organism evidence="1 2">
    <name type="scientific">Linum trigynum</name>
    <dbReference type="NCBI Taxonomy" id="586398"/>
    <lineage>
        <taxon>Eukaryota</taxon>
        <taxon>Viridiplantae</taxon>
        <taxon>Streptophyta</taxon>
        <taxon>Embryophyta</taxon>
        <taxon>Tracheophyta</taxon>
        <taxon>Spermatophyta</taxon>
        <taxon>Magnoliopsida</taxon>
        <taxon>eudicotyledons</taxon>
        <taxon>Gunneridae</taxon>
        <taxon>Pentapetalae</taxon>
        <taxon>rosids</taxon>
        <taxon>fabids</taxon>
        <taxon>Malpighiales</taxon>
        <taxon>Linaceae</taxon>
        <taxon>Linum</taxon>
    </lineage>
</organism>
<proteinExistence type="predicted"/>
<dbReference type="EMBL" id="OZ034820">
    <property type="protein sequence ID" value="CAL1398566.1"/>
    <property type="molecule type" value="Genomic_DNA"/>
</dbReference>
<protein>
    <submittedName>
        <fullName evidence="1">Uncharacterized protein</fullName>
    </submittedName>
</protein>
<dbReference type="AlphaFoldDB" id="A0AAV2FJT4"/>
<name>A0AAV2FJT4_9ROSI</name>